<name>A0A124SCE2_CYNCS</name>
<keyword evidence="2" id="KW-1185">Reference proteome</keyword>
<protein>
    <submittedName>
        <fullName evidence="1">Uncharacterized protein</fullName>
    </submittedName>
</protein>
<dbReference type="AlphaFoldDB" id="A0A124SCE2"/>
<evidence type="ECO:0000313" key="1">
    <source>
        <dbReference type="EMBL" id="KVH93505.1"/>
    </source>
</evidence>
<evidence type="ECO:0000313" key="2">
    <source>
        <dbReference type="Proteomes" id="UP000243975"/>
    </source>
</evidence>
<organism evidence="1 2">
    <name type="scientific">Cynara cardunculus var. scolymus</name>
    <name type="common">Globe artichoke</name>
    <name type="synonym">Cynara scolymus</name>
    <dbReference type="NCBI Taxonomy" id="59895"/>
    <lineage>
        <taxon>Eukaryota</taxon>
        <taxon>Viridiplantae</taxon>
        <taxon>Streptophyta</taxon>
        <taxon>Embryophyta</taxon>
        <taxon>Tracheophyta</taxon>
        <taxon>Spermatophyta</taxon>
        <taxon>Magnoliopsida</taxon>
        <taxon>eudicotyledons</taxon>
        <taxon>Gunneridae</taxon>
        <taxon>Pentapetalae</taxon>
        <taxon>asterids</taxon>
        <taxon>campanulids</taxon>
        <taxon>Asterales</taxon>
        <taxon>Asteraceae</taxon>
        <taxon>Carduoideae</taxon>
        <taxon>Cardueae</taxon>
        <taxon>Carduinae</taxon>
        <taxon>Cynara</taxon>
    </lineage>
</organism>
<proteinExistence type="predicted"/>
<comment type="caution">
    <text evidence="1">The sequence shown here is derived from an EMBL/GenBank/DDBJ whole genome shotgun (WGS) entry which is preliminary data.</text>
</comment>
<reference evidence="1 2" key="1">
    <citation type="journal article" date="2016" name="Sci. Rep.">
        <title>The genome sequence of the outbreeding globe artichoke constructed de novo incorporating a phase-aware low-pass sequencing strategy of F1 progeny.</title>
        <authorList>
            <person name="Scaglione D."/>
            <person name="Reyes-Chin-Wo S."/>
            <person name="Acquadro A."/>
            <person name="Froenicke L."/>
            <person name="Portis E."/>
            <person name="Beitel C."/>
            <person name="Tirone M."/>
            <person name="Mauro R."/>
            <person name="Lo Monaco A."/>
            <person name="Mauromicale G."/>
            <person name="Faccioli P."/>
            <person name="Cattivelli L."/>
            <person name="Rieseberg L."/>
            <person name="Michelmore R."/>
            <person name="Lanteri S."/>
        </authorList>
    </citation>
    <scope>NUCLEOTIDE SEQUENCE [LARGE SCALE GENOMIC DNA]</scope>
    <source>
        <strain evidence="1">2C</strain>
    </source>
</reference>
<dbReference type="Gramene" id="KVH93505">
    <property type="protein sequence ID" value="KVH93505"/>
    <property type="gene ID" value="Ccrd_004429"/>
</dbReference>
<dbReference type="Proteomes" id="UP000243975">
    <property type="component" value="Unassembled WGS sequence"/>
</dbReference>
<accession>A0A124SCE2</accession>
<sequence>MRHRREPLQRSFGSYEGSFELILKLLALSNDNLNIIRSIRICKMSSRKVINKIRIYDSQDVVPCHHILYEKEPQEQCMQECQLWILVSSVAEMTAND</sequence>
<dbReference type="EMBL" id="LEKV01004755">
    <property type="protein sequence ID" value="KVH93505.1"/>
    <property type="molecule type" value="Genomic_DNA"/>
</dbReference>
<gene>
    <name evidence="1" type="ORF">Ccrd_004429</name>
</gene>